<gene>
    <name evidence="7" type="ORF">QJS10_CPB20g01806</name>
</gene>
<evidence type="ECO:0000313" key="8">
    <source>
        <dbReference type="Proteomes" id="UP001180020"/>
    </source>
</evidence>
<reference evidence="7" key="2">
    <citation type="submission" date="2023-06" db="EMBL/GenBank/DDBJ databases">
        <authorList>
            <person name="Ma L."/>
            <person name="Liu K.-W."/>
            <person name="Li Z."/>
            <person name="Hsiao Y.-Y."/>
            <person name="Qi Y."/>
            <person name="Fu T."/>
            <person name="Tang G."/>
            <person name="Zhang D."/>
            <person name="Sun W.-H."/>
            <person name="Liu D.-K."/>
            <person name="Li Y."/>
            <person name="Chen G.-Z."/>
            <person name="Liu X.-D."/>
            <person name="Liao X.-Y."/>
            <person name="Jiang Y.-T."/>
            <person name="Yu X."/>
            <person name="Hao Y."/>
            <person name="Huang J."/>
            <person name="Zhao X.-W."/>
            <person name="Ke S."/>
            <person name="Chen Y.-Y."/>
            <person name="Wu W.-L."/>
            <person name="Hsu J.-L."/>
            <person name="Lin Y.-F."/>
            <person name="Huang M.-D."/>
            <person name="Li C.-Y."/>
            <person name="Huang L."/>
            <person name="Wang Z.-W."/>
            <person name="Zhao X."/>
            <person name="Zhong W.-Y."/>
            <person name="Peng D.-H."/>
            <person name="Ahmad S."/>
            <person name="Lan S."/>
            <person name="Zhang J.-S."/>
            <person name="Tsai W.-C."/>
            <person name="Van De Peer Y."/>
            <person name="Liu Z.-J."/>
        </authorList>
    </citation>
    <scope>NUCLEOTIDE SEQUENCE</scope>
    <source>
        <strain evidence="7">CP</strain>
        <tissue evidence="7">Leaves</tissue>
    </source>
</reference>
<evidence type="ECO:0000256" key="4">
    <source>
        <dbReference type="ARBA" id="ARBA00022989"/>
    </source>
</evidence>
<reference evidence="7" key="1">
    <citation type="journal article" date="2023" name="Nat. Commun.">
        <title>Diploid and tetraploid genomes of Acorus and the evolution of monocots.</title>
        <authorList>
            <person name="Ma L."/>
            <person name="Liu K.W."/>
            <person name="Li Z."/>
            <person name="Hsiao Y.Y."/>
            <person name="Qi Y."/>
            <person name="Fu T."/>
            <person name="Tang G.D."/>
            <person name="Zhang D."/>
            <person name="Sun W.H."/>
            <person name="Liu D.K."/>
            <person name="Li Y."/>
            <person name="Chen G.Z."/>
            <person name="Liu X.D."/>
            <person name="Liao X.Y."/>
            <person name="Jiang Y.T."/>
            <person name="Yu X."/>
            <person name="Hao Y."/>
            <person name="Huang J."/>
            <person name="Zhao X.W."/>
            <person name="Ke S."/>
            <person name="Chen Y.Y."/>
            <person name="Wu W.L."/>
            <person name="Hsu J.L."/>
            <person name="Lin Y.F."/>
            <person name="Huang M.D."/>
            <person name="Li C.Y."/>
            <person name="Huang L."/>
            <person name="Wang Z.W."/>
            <person name="Zhao X."/>
            <person name="Zhong W.Y."/>
            <person name="Peng D.H."/>
            <person name="Ahmad S."/>
            <person name="Lan S."/>
            <person name="Zhang J.S."/>
            <person name="Tsai W.C."/>
            <person name="Van de Peer Y."/>
            <person name="Liu Z.J."/>
        </authorList>
    </citation>
    <scope>NUCLEOTIDE SEQUENCE</scope>
    <source>
        <strain evidence="7">CP</strain>
    </source>
</reference>
<evidence type="ECO:0000313" key="7">
    <source>
        <dbReference type="EMBL" id="KAK1285742.1"/>
    </source>
</evidence>
<organism evidence="7 8">
    <name type="scientific">Acorus calamus</name>
    <name type="common">Sweet flag</name>
    <dbReference type="NCBI Taxonomy" id="4465"/>
    <lineage>
        <taxon>Eukaryota</taxon>
        <taxon>Viridiplantae</taxon>
        <taxon>Streptophyta</taxon>
        <taxon>Embryophyta</taxon>
        <taxon>Tracheophyta</taxon>
        <taxon>Spermatophyta</taxon>
        <taxon>Magnoliopsida</taxon>
        <taxon>Liliopsida</taxon>
        <taxon>Acoraceae</taxon>
        <taxon>Acorus</taxon>
    </lineage>
</organism>
<keyword evidence="3" id="KW-0812">Transmembrane</keyword>
<evidence type="ECO:0000256" key="6">
    <source>
        <dbReference type="SAM" id="MobiDB-lite"/>
    </source>
</evidence>
<dbReference type="EMBL" id="JAUJYO010000020">
    <property type="protein sequence ID" value="KAK1285742.1"/>
    <property type="molecule type" value="Genomic_DNA"/>
</dbReference>
<keyword evidence="2" id="KW-0813">Transport</keyword>
<feature type="region of interest" description="Disordered" evidence="6">
    <location>
        <begin position="1"/>
        <end position="27"/>
    </location>
</feature>
<evidence type="ECO:0000256" key="3">
    <source>
        <dbReference type="ARBA" id="ARBA00022692"/>
    </source>
</evidence>
<keyword evidence="4" id="KW-1133">Transmembrane helix</keyword>
<evidence type="ECO:0000256" key="5">
    <source>
        <dbReference type="ARBA" id="ARBA00023136"/>
    </source>
</evidence>
<feature type="compositionally biased region" description="Polar residues" evidence="6">
    <location>
        <begin position="1"/>
        <end position="10"/>
    </location>
</feature>
<keyword evidence="8" id="KW-1185">Reference proteome</keyword>
<keyword evidence="5" id="KW-0472">Membrane</keyword>
<dbReference type="PANTHER" id="PTHR12791">
    <property type="entry name" value="GOLGI SNARE BET1-RELATED"/>
    <property type="match status" value="1"/>
</dbReference>
<name>A0AAV9CC42_ACOCL</name>
<evidence type="ECO:0000256" key="1">
    <source>
        <dbReference type="ARBA" id="ARBA00004167"/>
    </source>
</evidence>
<dbReference type="AlphaFoldDB" id="A0AAV9CC42"/>
<proteinExistence type="predicted"/>
<comment type="subcellular location">
    <subcellularLocation>
        <location evidence="1">Membrane</location>
        <topology evidence="1">Single-pass membrane protein</topology>
    </subcellularLocation>
</comment>
<dbReference type="GO" id="GO:0016020">
    <property type="term" value="C:membrane"/>
    <property type="evidence" value="ECO:0007669"/>
    <property type="project" value="UniProtKB-SubCell"/>
</dbReference>
<accession>A0AAV9CC42</accession>
<sequence>MANSYGPSSLRSREGVNARSGTNSDEIQLRIDPMHADLDEEINGLYGKVHQLRNVAQEIETEAKVQKDFVSELAAPSQRSELEKELAYMSFILYSNMVMAIINTNSNDANQSSSWDEEQYEKVEQEYHSTGIQPCHSCGFICVVLFLHGLSLVEVCQKVSKGDITERD</sequence>
<comment type="caution">
    <text evidence="7">The sequence shown here is derived from an EMBL/GenBank/DDBJ whole genome shotgun (WGS) entry which is preliminary data.</text>
</comment>
<protein>
    <submittedName>
        <fullName evidence="7">Bet1-like protein</fullName>
    </submittedName>
</protein>
<dbReference type="SUPFAM" id="SSF58038">
    <property type="entry name" value="SNARE fusion complex"/>
    <property type="match status" value="1"/>
</dbReference>
<dbReference type="Proteomes" id="UP001180020">
    <property type="component" value="Unassembled WGS sequence"/>
</dbReference>
<evidence type="ECO:0000256" key="2">
    <source>
        <dbReference type="ARBA" id="ARBA00022448"/>
    </source>
</evidence>